<gene>
    <name evidence="2" type="ORF">QGN29_11255</name>
</gene>
<dbReference type="SUPFAM" id="SSF51703">
    <property type="entry name" value="Cobalamin (vitamin B12)-dependent enzymes"/>
    <property type="match status" value="1"/>
</dbReference>
<dbReference type="Pfam" id="PF01642">
    <property type="entry name" value="MM_CoA_mutase"/>
    <property type="match status" value="1"/>
</dbReference>
<dbReference type="InterPro" id="IPR016176">
    <property type="entry name" value="Cbl-dep_enz_cat"/>
</dbReference>
<sequence>MSSKPHDFLTEFPKSSEAEWKDLVEKALKGRDFDRVMQKKSYNDFFIQGLYSSKQEAIHHGGENKREVHQPVSSSQNWSICAPHWNEDAKASSKAIIDDLVGGASAIGLRFKSGYFPGIDPKDLKQLLKDVYLDYIHVNLLPGEDFIQTSTQYLSYVTAHYDLSKLKGNLGCDPIGTLAQTGRLSQTVEAALEGAANLSKVCIDKTPGISCFSVSTTAYHTAGASEKQELALMLSTGLEYLKAMEEAGVDIEKAAGQIQFMIVADADIYMTIAKMRAARRLWGEVLAYCGLPNAPMRLSAMSAVRMVSVRDPWVNILRSTAACFAASLGGADEITILPHDTMIGMPSDFARRIARNVQVILQEESGLGQVVDPAAGSFAFETLTSDLVKAAWSEFQHMQSTGGIMHGLQIGSIQASLEDNWLEMRKDISKRKLPITGVSEFPNLFEDPIDTAGPQPSFVPDAVEAAVEINPVVFHRLAEDFETLRDQSDRYTAEEGKRPSIFLANIGPVADHTARATYAKNYFEAGGIKALGNDGYTDIEKMVAAYKKTGSRAVVLCGSDKAYDLGAMDMVKAFYQAGADLIYIAGKRKEEAVLKEAGLTDCIYMGSDVLTILSLALNELMQNVQGEGHE</sequence>
<name>A0AA52EHF6_9PROT</name>
<organism evidence="2 3">
    <name type="scientific">Temperatibacter marinus</name>
    <dbReference type="NCBI Taxonomy" id="1456591"/>
    <lineage>
        <taxon>Bacteria</taxon>
        <taxon>Pseudomonadati</taxon>
        <taxon>Pseudomonadota</taxon>
        <taxon>Alphaproteobacteria</taxon>
        <taxon>Kordiimonadales</taxon>
        <taxon>Temperatibacteraceae</taxon>
        <taxon>Temperatibacter</taxon>
    </lineage>
</organism>
<dbReference type="AlphaFoldDB" id="A0AA52EHF6"/>
<dbReference type="InterPro" id="IPR006099">
    <property type="entry name" value="MeMalonylCoA_mutase_a/b_cat"/>
</dbReference>
<evidence type="ECO:0000259" key="1">
    <source>
        <dbReference type="Pfam" id="PF01642"/>
    </source>
</evidence>
<proteinExistence type="predicted"/>
<dbReference type="Gene3D" id="3.20.20.240">
    <property type="entry name" value="Methylmalonyl-CoA mutase"/>
    <property type="match status" value="1"/>
</dbReference>
<dbReference type="GO" id="GO:0016866">
    <property type="term" value="F:intramolecular transferase activity"/>
    <property type="evidence" value="ECO:0007669"/>
    <property type="project" value="InterPro"/>
</dbReference>
<protein>
    <submittedName>
        <fullName evidence="2">Methylmalonyl-CoA mutase subunit beta</fullName>
    </submittedName>
</protein>
<evidence type="ECO:0000313" key="2">
    <source>
        <dbReference type="EMBL" id="WND02126.1"/>
    </source>
</evidence>
<dbReference type="Proteomes" id="UP001268683">
    <property type="component" value="Chromosome"/>
</dbReference>
<accession>A0AA52EHF6</accession>
<dbReference type="EMBL" id="CP123872">
    <property type="protein sequence ID" value="WND02126.1"/>
    <property type="molecule type" value="Genomic_DNA"/>
</dbReference>
<dbReference type="CDD" id="cd03677">
    <property type="entry name" value="MM_CoA_mutase_beta"/>
    <property type="match status" value="1"/>
</dbReference>
<dbReference type="RefSeq" id="WP_310797961.1">
    <property type="nucleotide sequence ID" value="NZ_CP123872.1"/>
</dbReference>
<reference evidence="2" key="1">
    <citation type="submission" date="2023-04" db="EMBL/GenBank/DDBJ databases">
        <title>Complete genome sequence of Temperatibacter marinus.</title>
        <authorList>
            <person name="Rong J.-C."/>
            <person name="Yi M.-L."/>
            <person name="Zhao Q."/>
        </authorList>
    </citation>
    <scope>NUCLEOTIDE SEQUENCE</scope>
    <source>
        <strain evidence="2">NBRC 110045</strain>
    </source>
</reference>
<dbReference type="PANTHER" id="PTHR48101:SF1">
    <property type="entry name" value="METHYLMALONYL-COA MUTASE, LARGE SUBUNIT"/>
    <property type="match status" value="1"/>
</dbReference>
<dbReference type="GO" id="GO:0031419">
    <property type="term" value="F:cobalamin binding"/>
    <property type="evidence" value="ECO:0007669"/>
    <property type="project" value="InterPro"/>
</dbReference>
<feature type="domain" description="Methylmalonyl-CoA mutase alpha/beta chain catalytic" evidence="1">
    <location>
        <begin position="122"/>
        <end position="451"/>
    </location>
</feature>
<dbReference type="PANTHER" id="PTHR48101">
    <property type="entry name" value="METHYLMALONYL-COA MUTASE, MITOCHONDRIAL-RELATED"/>
    <property type="match status" value="1"/>
</dbReference>
<dbReference type="KEGG" id="tmk:QGN29_11255"/>
<evidence type="ECO:0000313" key="3">
    <source>
        <dbReference type="Proteomes" id="UP001268683"/>
    </source>
</evidence>
<dbReference type="Gene3D" id="3.40.50.280">
    <property type="entry name" value="Cobalamin-binding domain"/>
    <property type="match status" value="1"/>
</dbReference>
<keyword evidence="3" id="KW-1185">Reference proteome</keyword>